<keyword evidence="2 4" id="KW-0238">DNA-binding</keyword>
<protein>
    <submittedName>
        <fullName evidence="6">TetR family transcriptional regulator</fullName>
    </submittedName>
</protein>
<sequence length="202" mass="22457">MISRPTYLSSERRREMTVETVVDLAAEQNPADITTGAIAKRMGVSQGALFRHFSSKDAILQAVMEWVSERLLARIDKATTIAASPLEAIEAAFMAHIHFIAEHPGVPRMLFVELQRTEQTMAKRMARTLLQVYGARLGRLFMDGKRDGQLLASLDEKAAATLFIGMVQGLAMQSHIEGNVKRIRESAPGVFALYRRSVEAEK</sequence>
<evidence type="ECO:0000256" key="1">
    <source>
        <dbReference type="ARBA" id="ARBA00023015"/>
    </source>
</evidence>
<feature type="DNA-binding region" description="H-T-H motif" evidence="4">
    <location>
        <begin position="34"/>
        <end position="53"/>
    </location>
</feature>
<evidence type="ECO:0000259" key="5">
    <source>
        <dbReference type="PROSITE" id="PS50977"/>
    </source>
</evidence>
<evidence type="ECO:0000313" key="6">
    <source>
        <dbReference type="EMBL" id="EXL07840.1"/>
    </source>
</evidence>
<dbReference type="InterPro" id="IPR009057">
    <property type="entry name" value="Homeodomain-like_sf"/>
</dbReference>
<dbReference type="Pfam" id="PF00440">
    <property type="entry name" value="TetR_N"/>
    <property type="match status" value="1"/>
</dbReference>
<gene>
    <name evidence="6" type="ORF">BG36_04420</name>
</gene>
<dbReference type="InterPro" id="IPR041490">
    <property type="entry name" value="KstR2_TetR_C"/>
</dbReference>
<dbReference type="SUPFAM" id="SSF48498">
    <property type="entry name" value="Tetracyclin repressor-like, C-terminal domain"/>
    <property type="match status" value="1"/>
</dbReference>
<dbReference type="Proteomes" id="UP000019849">
    <property type="component" value="Unassembled WGS sequence"/>
</dbReference>
<dbReference type="HOGENOM" id="CLU_069356_12_3_5"/>
<dbReference type="InterPro" id="IPR050109">
    <property type="entry name" value="HTH-type_TetR-like_transc_reg"/>
</dbReference>
<keyword evidence="1" id="KW-0805">Transcription regulation</keyword>
<dbReference type="PROSITE" id="PS50977">
    <property type="entry name" value="HTH_TETR_2"/>
    <property type="match status" value="1"/>
</dbReference>
<dbReference type="SUPFAM" id="SSF46689">
    <property type="entry name" value="Homeodomain-like"/>
    <property type="match status" value="1"/>
</dbReference>
<dbReference type="GO" id="GO:0000976">
    <property type="term" value="F:transcription cis-regulatory region binding"/>
    <property type="evidence" value="ECO:0007669"/>
    <property type="project" value="TreeGrafter"/>
</dbReference>
<feature type="domain" description="HTH tetR-type" evidence="5">
    <location>
        <begin position="11"/>
        <end position="71"/>
    </location>
</feature>
<dbReference type="InterPro" id="IPR001647">
    <property type="entry name" value="HTH_TetR"/>
</dbReference>
<evidence type="ECO:0000313" key="7">
    <source>
        <dbReference type="Proteomes" id="UP000019849"/>
    </source>
</evidence>
<name>A0A011VHE8_9HYPH</name>
<dbReference type="EMBL" id="JENY01000014">
    <property type="protein sequence ID" value="EXL07840.1"/>
    <property type="molecule type" value="Genomic_DNA"/>
</dbReference>
<dbReference type="PANTHER" id="PTHR30055:SF240">
    <property type="entry name" value="HTH-TYPE TRANSCRIPTIONAL REGULATOR ACRR"/>
    <property type="match status" value="1"/>
</dbReference>
<accession>A0A011VHE8</accession>
<keyword evidence="3" id="KW-0804">Transcription</keyword>
<dbReference type="AlphaFoldDB" id="A0A011VHE8"/>
<dbReference type="STRING" id="69279.BG36_04420"/>
<organism evidence="6 7">
    <name type="scientific">Aquamicrobium defluvii</name>
    <dbReference type="NCBI Taxonomy" id="69279"/>
    <lineage>
        <taxon>Bacteria</taxon>
        <taxon>Pseudomonadati</taxon>
        <taxon>Pseudomonadota</taxon>
        <taxon>Alphaproteobacteria</taxon>
        <taxon>Hyphomicrobiales</taxon>
        <taxon>Phyllobacteriaceae</taxon>
        <taxon>Aquamicrobium</taxon>
    </lineage>
</organism>
<dbReference type="PANTHER" id="PTHR30055">
    <property type="entry name" value="HTH-TYPE TRANSCRIPTIONAL REGULATOR RUTR"/>
    <property type="match status" value="1"/>
</dbReference>
<dbReference type="PATRIC" id="fig|69279.3.peg.2279"/>
<dbReference type="InterPro" id="IPR036271">
    <property type="entry name" value="Tet_transcr_reg_TetR-rel_C_sf"/>
</dbReference>
<evidence type="ECO:0000256" key="3">
    <source>
        <dbReference type="ARBA" id="ARBA00023163"/>
    </source>
</evidence>
<dbReference type="GO" id="GO:0003700">
    <property type="term" value="F:DNA-binding transcription factor activity"/>
    <property type="evidence" value="ECO:0007669"/>
    <property type="project" value="TreeGrafter"/>
</dbReference>
<proteinExistence type="predicted"/>
<reference evidence="6 7" key="1">
    <citation type="submission" date="2014-02" db="EMBL/GenBank/DDBJ databases">
        <title>Aquamicrobium defluvii Genome sequencing.</title>
        <authorList>
            <person name="Wang X."/>
        </authorList>
    </citation>
    <scope>NUCLEOTIDE SEQUENCE [LARGE SCALE GENOMIC DNA]</scope>
    <source>
        <strain evidence="6 7">W13Z1</strain>
    </source>
</reference>
<dbReference type="eggNOG" id="COG1309">
    <property type="taxonomic scope" value="Bacteria"/>
</dbReference>
<comment type="caution">
    <text evidence="6">The sequence shown here is derived from an EMBL/GenBank/DDBJ whole genome shotgun (WGS) entry which is preliminary data.</text>
</comment>
<evidence type="ECO:0000256" key="4">
    <source>
        <dbReference type="PROSITE-ProRule" id="PRU00335"/>
    </source>
</evidence>
<evidence type="ECO:0000256" key="2">
    <source>
        <dbReference type="ARBA" id="ARBA00023125"/>
    </source>
</evidence>
<dbReference type="Gene3D" id="1.10.357.10">
    <property type="entry name" value="Tetracycline Repressor, domain 2"/>
    <property type="match status" value="1"/>
</dbReference>
<dbReference type="Pfam" id="PF17932">
    <property type="entry name" value="TetR_C_24"/>
    <property type="match status" value="1"/>
</dbReference>